<reference evidence="2" key="1">
    <citation type="submission" date="2020-07" db="EMBL/GenBank/DDBJ databases">
        <title>Genome sequence and genetic diversity analysis of an under-domesticated orphan crop, white fonio (Digitaria exilis).</title>
        <authorList>
            <person name="Bennetzen J.L."/>
            <person name="Chen S."/>
            <person name="Ma X."/>
            <person name="Wang X."/>
            <person name="Yssel A.E.J."/>
            <person name="Chaluvadi S.R."/>
            <person name="Johnson M."/>
            <person name="Gangashetty P."/>
            <person name="Hamidou F."/>
            <person name="Sanogo M.D."/>
            <person name="Zwaenepoel A."/>
            <person name="Wallace J."/>
            <person name="Van De Peer Y."/>
            <person name="Van Deynze A."/>
        </authorList>
    </citation>
    <scope>NUCLEOTIDE SEQUENCE</scope>
    <source>
        <tissue evidence="2">Leaves</tissue>
    </source>
</reference>
<sequence>MAAAAAAERRKAAPRLVPRRGQVLKRVLASIFACRLLFRRNRAPRGRRGNRVPAGGGHVEPEPDVAARAAATAHHHDNTATNYPPLAERDDATY</sequence>
<organism evidence="2 3">
    <name type="scientific">Digitaria exilis</name>
    <dbReference type="NCBI Taxonomy" id="1010633"/>
    <lineage>
        <taxon>Eukaryota</taxon>
        <taxon>Viridiplantae</taxon>
        <taxon>Streptophyta</taxon>
        <taxon>Embryophyta</taxon>
        <taxon>Tracheophyta</taxon>
        <taxon>Spermatophyta</taxon>
        <taxon>Magnoliopsida</taxon>
        <taxon>Liliopsida</taxon>
        <taxon>Poales</taxon>
        <taxon>Poaceae</taxon>
        <taxon>PACMAD clade</taxon>
        <taxon>Panicoideae</taxon>
        <taxon>Panicodae</taxon>
        <taxon>Paniceae</taxon>
        <taxon>Anthephorinae</taxon>
        <taxon>Digitaria</taxon>
    </lineage>
</organism>
<feature type="region of interest" description="Disordered" evidence="1">
    <location>
        <begin position="43"/>
        <end position="94"/>
    </location>
</feature>
<accession>A0A835ABG8</accession>
<dbReference type="EMBL" id="JACEFO010002429">
    <property type="protein sequence ID" value="KAF8660873.1"/>
    <property type="molecule type" value="Genomic_DNA"/>
</dbReference>
<proteinExistence type="predicted"/>
<protein>
    <submittedName>
        <fullName evidence="2">Uncharacterized protein</fullName>
    </submittedName>
</protein>
<gene>
    <name evidence="2" type="ORF">HU200_057463</name>
</gene>
<dbReference type="AlphaFoldDB" id="A0A835ABG8"/>
<dbReference type="Gramene" id="Dexi4A01G0007510.1">
    <property type="protein sequence ID" value="Dexi4A01G0007510.1:cds"/>
    <property type="gene ID" value="Dexi4A01G0007510"/>
</dbReference>
<dbReference type="Proteomes" id="UP000636709">
    <property type="component" value="Unassembled WGS sequence"/>
</dbReference>
<evidence type="ECO:0000256" key="1">
    <source>
        <dbReference type="SAM" id="MobiDB-lite"/>
    </source>
</evidence>
<keyword evidence="3" id="KW-1185">Reference proteome</keyword>
<evidence type="ECO:0000313" key="2">
    <source>
        <dbReference type="EMBL" id="KAF8660873.1"/>
    </source>
</evidence>
<evidence type="ECO:0000313" key="3">
    <source>
        <dbReference type="Proteomes" id="UP000636709"/>
    </source>
</evidence>
<name>A0A835ABG8_9POAL</name>
<comment type="caution">
    <text evidence="2">The sequence shown here is derived from an EMBL/GenBank/DDBJ whole genome shotgun (WGS) entry which is preliminary data.</text>
</comment>